<keyword evidence="5" id="KW-1185">Reference proteome</keyword>
<gene>
    <name evidence="2 4" type="primary">apaG</name>
    <name evidence="4" type="ORF">P2G67_13995</name>
</gene>
<evidence type="ECO:0000313" key="4">
    <source>
        <dbReference type="EMBL" id="MDF2097089.1"/>
    </source>
</evidence>
<dbReference type="PANTHER" id="PTHR14289:SF16">
    <property type="entry name" value="POLYMERASE DELTA-INTERACTING PROTEIN 2"/>
    <property type="match status" value="1"/>
</dbReference>
<evidence type="ECO:0000313" key="5">
    <source>
        <dbReference type="Proteomes" id="UP001215503"/>
    </source>
</evidence>
<feature type="domain" description="ApaG" evidence="3">
    <location>
        <begin position="4"/>
        <end position="128"/>
    </location>
</feature>
<dbReference type="Pfam" id="PF04379">
    <property type="entry name" value="DUF525"/>
    <property type="match status" value="1"/>
</dbReference>
<dbReference type="InterPro" id="IPR036767">
    <property type="entry name" value="ApaG_sf"/>
</dbReference>
<proteinExistence type="inferred from homology"/>
<dbReference type="PROSITE" id="PS51087">
    <property type="entry name" value="APAG"/>
    <property type="match status" value="1"/>
</dbReference>
<comment type="caution">
    <text evidence="4">The sequence shown here is derived from an EMBL/GenBank/DDBJ whole genome shotgun (WGS) entry which is preliminary data.</text>
</comment>
<evidence type="ECO:0000259" key="3">
    <source>
        <dbReference type="PROSITE" id="PS51087"/>
    </source>
</evidence>
<sequence length="131" mass="14832">MSYSETTRSIQVTVEPRFLEDQSQPENHHYVWAYQVRIENHGAEAVQLLNRYWRITNANGLTQEVEGPGVVGEQPHLAPGESFVYTSGCPLPTASGIMQGRYEMQSDRGERFWIAIPAFSLDSPHEAVRIN</sequence>
<dbReference type="EMBL" id="JARHUD010000009">
    <property type="protein sequence ID" value="MDF2097089.1"/>
    <property type="molecule type" value="Genomic_DNA"/>
</dbReference>
<dbReference type="Proteomes" id="UP001215503">
    <property type="component" value="Unassembled WGS sequence"/>
</dbReference>
<reference evidence="4 5" key="1">
    <citation type="submission" date="2023-03" db="EMBL/GenBank/DDBJ databases">
        <title>Fodinicurvata sp. CAU 1616 isolated from sea sendiment.</title>
        <authorList>
            <person name="Kim W."/>
        </authorList>
    </citation>
    <scope>NUCLEOTIDE SEQUENCE [LARGE SCALE GENOMIC DNA]</scope>
    <source>
        <strain evidence="4 5">CAU 1616</strain>
    </source>
</reference>
<dbReference type="NCBIfam" id="NF003967">
    <property type="entry name" value="PRK05461.1"/>
    <property type="match status" value="1"/>
</dbReference>
<dbReference type="InterPro" id="IPR023065">
    <property type="entry name" value="Uncharacterised_ApaG"/>
</dbReference>
<dbReference type="InterPro" id="IPR007474">
    <property type="entry name" value="ApaG_domain"/>
</dbReference>
<accession>A0ABT5YS77</accession>
<protein>
    <recommendedName>
        <fullName evidence="1 2">Protein ApaG</fullName>
    </recommendedName>
</protein>
<dbReference type="HAMAP" id="MF_00791">
    <property type="entry name" value="ApaG"/>
    <property type="match status" value="1"/>
</dbReference>
<dbReference type="Gene3D" id="2.60.40.1470">
    <property type="entry name" value="ApaG domain"/>
    <property type="match status" value="1"/>
</dbReference>
<dbReference type="PANTHER" id="PTHR14289">
    <property type="entry name" value="F-BOX ONLY PROTEIN 3"/>
    <property type="match status" value="1"/>
</dbReference>
<dbReference type="RefSeq" id="WP_275823860.1">
    <property type="nucleotide sequence ID" value="NZ_JARHUD010000009.1"/>
</dbReference>
<evidence type="ECO:0000256" key="1">
    <source>
        <dbReference type="ARBA" id="ARBA00017693"/>
    </source>
</evidence>
<dbReference type="SUPFAM" id="SSF110069">
    <property type="entry name" value="ApaG-like"/>
    <property type="match status" value="1"/>
</dbReference>
<evidence type="ECO:0000256" key="2">
    <source>
        <dbReference type="HAMAP-Rule" id="MF_00791"/>
    </source>
</evidence>
<organism evidence="4 5">
    <name type="scientific">Aquibaculum arenosum</name>
    <dbReference type="NCBI Taxonomy" id="3032591"/>
    <lineage>
        <taxon>Bacteria</taxon>
        <taxon>Pseudomonadati</taxon>
        <taxon>Pseudomonadota</taxon>
        <taxon>Alphaproteobacteria</taxon>
        <taxon>Rhodospirillales</taxon>
        <taxon>Rhodovibrionaceae</taxon>
        <taxon>Aquibaculum</taxon>
    </lineage>
</organism>
<name>A0ABT5YS77_9PROT</name>